<comment type="caution">
    <text evidence="1">The sequence shown here is derived from an EMBL/GenBank/DDBJ whole genome shotgun (WGS) entry which is preliminary data.</text>
</comment>
<gene>
    <name evidence="1" type="ORF">CGS49_10435</name>
</gene>
<dbReference type="Proteomes" id="UP000220959">
    <property type="component" value="Unassembled WGS sequence"/>
</dbReference>
<proteinExistence type="predicted"/>
<reference evidence="1 2" key="1">
    <citation type="journal article" date="2017" name="Front. Microbiol.">
        <title>New Insights into the Diversity of the Genus Faecalibacterium.</title>
        <authorList>
            <person name="Benevides L."/>
            <person name="Burman S."/>
            <person name="Martin R."/>
            <person name="Robert V."/>
            <person name="Thomas M."/>
            <person name="Miquel S."/>
            <person name="Chain F."/>
            <person name="Sokol H."/>
            <person name="Bermudez-Humaran L.G."/>
            <person name="Morrison M."/>
            <person name="Langella P."/>
            <person name="Azevedo V.A."/>
            <person name="Chatel J.M."/>
            <person name="Soares S."/>
        </authorList>
    </citation>
    <scope>NUCLEOTIDE SEQUENCE [LARGE SCALE GENOMIC DNA]</scope>
    <source>
        <strain evidence="2">CNCM I-4541</strain>
    </source>
</reference>
<organism evidence="1 2">
    <name type="scientific">Faecalibacterium langellae</name>
    <dbReference type="NCBI Taxonomy" id="3435293"/>
    <lineage>
        <taxon>Bacteria</taxon>
        <taxon>Bacillati</taxon>
        <taxon>Bacillota</taxon>
        <taxon>Clostridia</taxon>
        <taxon>Eubacteriales</taxon>
        <taxon>Oscillospiraceae</taxon>
        <taxon>Faecalibacterium</taxon>
    </lineage>
</organism>
<name>A0ACC9CXC2_9FIRM</name>
<keyword evidence="2" id="KW-1185">Reference proteome</keyword>
<dbReference type="EMBL" id="NMTR01000021">
    <property type="protein sequence ID" value="PDX60409.1"/>
    <property type="molecule type" value="Genomic_DNA"/>
</dbReference>
<accession>A0ACC9CXC2</accession>
<sequence length="281" mass="28752">MKTVLYLDELLLVNFALGAALLLGAGLLAGRSCTGARLLAGSGAAALASLGLLLPELPGPLAVLYKAATCCGAVAAAYGVPGRRGFARLCGWYALLNLLLGGAVLLPGAQSANLCLYLPLSPGRLLAACAAVYALLRGVVYCFGRAQGRSFAAVLVCGSARVPVQAFCDTGFAVQDPLTGRAVALAYYPAVRGALPGALQTFLDAHFAGRSPLPPPGLGVRLVPCTTLAGPCLLPAVPGLRLQAGQRQAQGFLTAFYCPAAPPDHWTLLLGPELAERLHPL</sequence>
<evidence type="ECO:0000313" key="2">
    <source>
        <dbReference type="Proteomes" id="UP000220959"/>
    </source>
</evidence>
<evidence type="ECO:0000313" key="1">
    <source>
        <dbReference type="EMBL" id="PDX60409.1"/>
    </source>
</evidence>
<protein>
    <submittedName>
        <fullName evidence="1">Sporulation protein</fullName>
    </submittedName>
</protein>